<gene>
    <name evidence="3" type="ORF">K2173_002106</name>
</gene>
<keyword evidence="4" id="KW-1185">Reference proteome</keyword>
<dbReference type="GO" id="GO:0055028">
    <property type="term" value="C:cortical microtubule"/>
    <property type="evidence" value="ECO:0007669"/>
    <property type="project" value="TreeGrafter"/>
</dbReference>
<dbReference type="PANTHER" id="PTHR31342:SF10">
    <property type="entry name" value="CHUP1-LIKE PROTEIN"/>
    <property type="match status" value="1"/>
</dbReference>
<proteinExistence type="predicted"/>
<comment type="caution">
    <text evidence="3">The sequence shown here is derived from an EMBL/GenBank/DDBJ whole genome shotgun (WGS) entry which is preliminary data.</text>
</comment>
<keyword evidence="1 2" id="KW-0175">Coiled coil</keyword>
<dbReference type="AlphaFoldDB" id="A0AAV8SPJ4"/>
<evidence type="ECO:0000313" key="4">
    <source>
        <dbReference type="Proteomes" id="UP001159364"/>
    </source>
</evidence>
<dbReference type="GO" id="GO:0072699">
    <property type="term" value="P:protein localization to cortical microtubule cytoskeleton"/>
    <property type="evidence" value="ECO:0007669"/>
    <property type="project" value="TreeGrafter"/>
</dbReference>
<dbReference type="Proteomes" id="UP001159364">
    <property type="component" value="Linkage Group LG09"/>
</dbReference>
<feature type="coiled-coil region" evidence="2">
    <location>
        <begin position="239"/>
        <end position="357"/>
    </location>
</feature>
<protein>
    <recommendedName>
        <fullName evidence="5">Protein CHUP1, chloroplastic</fullName>
    </recommendedName>
</protein>
<evidence type="ECO:0000256" key="1">
    <source>
        <dbReference type="ARBA" id="ARBA00023054"/>
    </source>
</evidence>
<organism evidence="3 4">
    <name type="scientific">Erythroxylum novogranatense</name>
    <dbReference type="NCBI Taxonomy" id="1862640"/>
    <lineage>
        <taxon>Eukaryota</taxon>
        <taxon>Viridiplantae</taxon>
        <taxon>Streptophyta</taxon>
        <taxon>Embryophyta</taxon>
        <taxon>Tracheophyta</taxon>
        <taxon>Spermatophyta</taxon>
        <taxon>Magnoliopsida</taxon>
        <taxon>eudicotyledons</taxon>
        <taxon>Gunneridae</taxon>
        <taxon>Pentapetalae</taxon>
        <taxon>rosids</taxon>
        <taxon>fabids</taxon>
        <taxon>Malpighiales</taxon>
        <taxon>Erythroxylaceae</taxon>
        <taxon>Erythroxylum</taxon>
    </lineage>
</organism>
<evidence type="ECO:0000313" key="3">
    <source>
        <dbReference type="EMBL" id="KAJ8754206.1"/>
    </source>
</evidence>
<evidence type="ECO:0000256" key="2">
    <source>
        <dbReference type="SAM" id="Coils"/>
    </source>
</evidence>
<dbReference type="PANTHER" id="PTHR31342">
    <property type="entry name" value="PROTEIN CHUP1, CHLOROPLASTIC"/>
    <property type="match status" value="1"/>
</dbReference>
<reference evidence="3 4" key="1">
    <citation type="submission" date="2021-09" db="EMBL/GenBank/DDBJ databases">
        <title>Genomic insights and catalytic innovation underlie evolution of tropane alkaloids biosynthesis.</title>
        <authorList>
            <person name="Wang Y.-J."/>
            <person name="Tian T."/>
            <person name="Huang J.-P."/>
            <person name="Huang S.-X."/>
        </authorList>
    </citation>
    <scope>NUCLEOTIDE SEQUENCE [LARGE SCALE GENOMIC DNA]</scope>
    <source>
        <strain evidence="3">KIB-2018</strain>
        <tissue evidence="3">Leaf</tissue>
    </source>
</reference>
<dbReference type="EMBL" id="JAIWQS010000009">
    <property type="protein sequence ID" value="KAJ8754206.1"/>
    <property type="molecule type" value="Genomic_DNA"/>
</dbReference>
<dbReference type="InterPro" id="IPR040265">
    <property type="entry name" value="CHUP1/IPGA1-like"/>
</dbReference>
<feature type="coiled-coil region" evidence="2">
    <location>
        <begin position="159"/>
        <end position="210"/>
    </location>
</feature>
<name>A0AAV8SPJ4_9ROSI</name>
<accession>A0AAV8SPJ4</accession>
<evidence type="ECO:0008006" key="5">
    <source>
        <dbReference type="Google" id="ProtNLM"/>
    </source>
</evidence>
<sequence>MENSTSKTEMVRPLFLKAGISLVLSVAAFVSAKIISRRYIRYKPPTLETKVSATETIDSNEDSNNESIQTSLNCASSPIEDLGEHTITGYQSTVHKESSDVAGDVTNKDDALNLREKLEELQNRELELEKQFLCYYSIKEQESALIELKNKLLMEIAKVDFLDRELSSMEAERQRFENLVMDHLKVLEHLEFAKEENGSLVRKVKRLSRKTKRQLYVIREKNSKIEATEAEMLMCRDVLEARNNEIKNLEDGVRKMEAIVRQLQEESLQHLLTNQSLEESSSTSTIGELMTKEDYNHLKAELEQLQRDRAAKMTELSYLRWTNACLRHELMRNREQKQQIEEHINHLELELEQSREIEDCERRLSSSVSDQSQIVPCSGVATNESHSRRKKLLQKLKKWVDGSDIVKHKLNEKAKHENFCFGTLSVSEEQLTHGGRSCSSA</sequence>